<dbReference type="PROSITE" id="PS50995">
    <property type="entry name" value="HTH_MARR_2"/>
    <property type="match status" value="1"/>
</dbReference>
<dbReference type="Proteomes" id="UP001059480">
    <property type="component" value="Unassembled WGS sequence"/>
</dbReference>
<dbReference type="InterPro" id="IPR036390">
    <property type="entry name" value="WH_DNA-bd_sf"/>
</dbReference>
<evidence type="ECO:0000313" key="6">
    <source>
        <dbReference type="Proteomes" id="UP001059480"/>
    </source>
</evidence>
<feature type="domain" description="HTH marR-type" evidence="4">
    <location>
        <begin position="1"/>
        <end position="140"/>
    </location>
</feature>
<dbReference type="InterPro" id="IPR000835">
    <property type="entry name" value="HTH_MarR-typ"/>
</dbReference>
<organism evidence="5 6">
    <name type="scientific">Granulicatella seriolae</name>
    <dbReference type="NCBI Taxonomy" id="2967226"/>
    <lineage>
        <taxon>Bacteria</taxon>
        <taxon>Bacillati</taxon>
        <taxon>Bacillota</taxon>
        <taxon>Bacilli</taxon>
        <taxon>Lactobacillales</taxon>
        <taxon>Carnobacteriaceae</taxon>
        <taxon>Granulicatella</taxon>
    </lineage>
</organism>
<sequence length="155" mass="17890">MDQSLETINSYLVDVFNQMLDIEETSLAQSKFNDLSIKEMHTIEAIGLHQEHTTTEVANKLNVTVGTLTVAVNALVKKGYVERLKHPTDRRIVVLGLTNRGRLLYRVHRRFHEELVKKTIQGLNEDEVKVLVKGLKNLYDFLHEIILTNMHEELE</sequence>
<dbReference type="Gene3D" id="1.10.10.10">
    <property type="entry name" value="Winged helix-like DNA-binding domain superfamily/Winged helix DNA-binding domain"/>
    <property type="match status" value="1"/>
</dbReference>
<evidence type="ECO:0000313" key="5">
    <source>
        <dbReference type="EMBL" id="MCQ9209082.1"/>
    </source>
</evidence>
<keyword evidence="3" id="KW-0804">Transcription</keyword>
<dbReference type="InterPro" id="IPR036388">
    <property type="entry name" value="WH-like_DNA-bd_sf"/>
</dbReference>
<keyword evidence="1" id="KW-0805">Transcription regulation</keyword>
<dbReference type="EMBL" id="JANHNZ010000001">
    <property type="protein sequence ID" value="MCQ9209082.1"/>
    <property type="molecule type" value="Genomic_DNA"/>
</dbReference>
<evidence type="ECO:0000259" key="4">
    <source>
        <dbReference type="PROSITE" id="PS50995"/>
    </source>
</evidence>
<dbReference type="SUPFAM" id="SSF46785">
    <property type="entry name" value="Winged helix' DNA-binding domain"/>
    <property type="match status" value="1"/>
</dbReference>
<evidence type="ECO:0000256" key="2">
    <source>
        <dbReference type="ARBA" id="ARBA00023125"/>
    </source>
</evidence>
<evidence type="ECO:0000256" key="1">
    <source>
        <dbReference type="ARBA" id="ARBA00023015"/>
    </source>
</evidence>
<dbReference type="RefSeq" id="WP_256944195.1">
    <property type="nucleotide sequence ID" value="NZ_JANHNZ010000001.1"/>
</dbReference>
<evidence type="ECO:0000256" key="3">
    <source>
        <dbReference type="ARBA" id="ARBA00023163"/>
    </source>
</evidence>
<proteinExistence type="predicted"/>
<keyword evidence="2" id="KW-0238">DNA-binding</keyword>
<keyword evidence="6" id="KW-1185">Reference proteome</keyword>
<protein>
    <submittedName>
        <fullName evidence="5">MarR family transcriptional regulator</fullName>
    </submittedName>
</protein>
<accession>A0ABT1WKH1</accession>
<reference evidence="5" key="3">
    <citation type="journal article" date="2023" name="Microbiol. Resour. Announc.">
        <title>Draft Genome Sequence of Granulicatella sp. Strain S8, Isolated from a Marine Fish, Seriola quinqueradiata.</title>
        <authorList>
            <person name="Lee M."/>
            <person name="Farooq A."/>
            <person name="Jeong J.B."/>
            <person name="Jung M.Y."/>
        </authorList>
    </citation>
    <scope>NUCLEOTIDE SEQUENCE</scope>
    <source>
        <strain evidence="5">S8</strain>
    </source>
</reference>
<comment type="caution">
    <text evidence="5">The sequence shown here is derived from an EMBL/GenBank/DDBJ whole genome shotgun (WGS) entry which is preliminary data.</text>
</comment>
<reference evidence="5" key="2">
    <citation type="journal article" date="2023" name="Curr. Microbiol.">
        <title>Granulicatella seriolae sp. nov., a Novel Facultative Anaerobe Isolated from Yellowtail Marine Fish.</title>
        <authorList>
            <person name="Lee M."/>
            <person name="Choi Y.J."/>
            <person name="Farooq A."/>
            <person name="Jeong J.B."/>
            <person name="Jung M.Y."/>
        </authorList>
    </citation>
    <scope>NUCLEOTIDE SEQUENCE</scope>
    <source>
        <strain evidence="5">S8</strain>
    </source>
</reference>
<dbReference type="PRINTS" id="PR00598">
    <property type="entry name" value="HTHMARR"/>
</dbReference>
<dbReference type="PANTHER" id="PTHR42756">
    <property type="entry name" value="TRANSCRIPTIONAL REGULATOR, MARR"/>
    <property type="match status" value="1"/>
</dbReference>
<gene>
    <name evidence="5" type="ORF">NPA36_00680</name>
</gene>
<dbReference type="PANTHER" id="PTHR42756:SF1">
    <property type="entry name" value="TRANSCRIPTIONAL REPRESSOR OF EMRAB OPERON"/>
    <property type="match status" value="1"/>
</dbReference>
<dbReference type="Pfam" id="PF01047">
    <property type="entry name" value="MarR"/>
    <property type="match status" value="1"/>
</dbReference>
<name>A0ABT1WKH1_9LACT</name>
<dbReference type="SMART" id="SM00347">
    <property type="entry name" value="HTH_MARR"/>
    <property type="match status" value="1"/>
</dbReference>
<reference evidence="5" key="1">
    <citation type="submission" date="2022-07" db="EMBL/GenBank/DDBJ databases">
        <authorList>
            <person name="Jung M.-Y."/>
            <person name="Lee M."/>
        </authorList>
    </citation>
    <scope>NUCLEOTIDE SEQUENCE</scope>
    <source>
        <strain evidence="5">S8</strain>
    </source>
</reference>